<organism evidence="2 3">
    <name type="scientific">Castanea mollissima</name>
    <name type="common">Chinese chestnut</name>
    <dbReference type="NCBI Taxonomy" id="60419"/>
    <lineage>
        <taxon>Eukaryota</taxon>
        <taxon>Viridiplantae</taxon>
        <taxon>Streptophyta</taxon>
        <taxon>Embryophyta</taxon>
        <taxon>Tracheophyta</taxon>
        <taxon>Spermatophyta</taxon>
        <taxon>Magnoliopsida</taxon>
        <taxon>eudicotyledons</taxon>
        <taxon>Gunneridae</taxon>
        <taxon>Pentapetalae</taxon>
        <taxon>rosids</taxon>
        <taxon>fabids</taxon>
        <taxon>Fagales</taxon>
        <taxon>Fagaceae</taxon>
        <taxon>Castanea</taxon>
    </lineage>
</organism>
<evidence type="ECO:0000313" key="3">
    <source>
        <dbReference type="Proteomes" id="UP000737018"/>
    </source>
</evidence>
<evidence type="ECO:0008006" key="4">
    <source>
        <dbReference type="Google" id="ProtNLM"/>
    </source>
</evidence>
<gene>
    <name evidence="2" type="ORF">CMV_018735</name>
</gene>
<proteinExistence type="predicted"/>
<dbReference type="PANTHER" id="PTHR21477:SF12">
    <property type="entry name" value="PROTEIN PHLOEM PROTEIN 2-LIKE A10"/>
    <property type="match status" value="1"/>
</dbReference>
<dbReference type="EMBL" id="JRKL02003192">
    <property type="protein sequence ID" value="KAF3956112.1"/>
    <property type="molecule type" value="Genomic_DNA"/>
</dbReference>
<evidence type="ECO:0000313" key="2">
    <source>
        <dbReference type="EMBL" id="KAF3956112.1"/>
    </source>
</evidence>
<reference evidence="2" key="1">
    <citation type="submission" date="2020-03" db="EMBL/GenBank/DDBJ databases">
        <title>Castanea mollissima Vanexum genome sequencing.</title>
        <authorList>
            <person name="Staton M."/>
        </authorList>
    </citation>
    <scope>NUCLEOTIDE SEQUENCE</scope>
    <source>
        <tissue evidence="2">Leaf</tissue>
    </source>
</reference>
<dbReference type="AlphaFoldDB" id="A0A8J4VFS6"/>
<dbReference type="InterPro" id="IPR019141">
    <property type="entry name" value="DUF2045"/>
</dbReference>
<keyword evidence="1" id="KW-0472">Membrane</keyword>
<accession>A0A8J4VFS6</accession>
<keyword evidence="3" id="KW-1185">Reference proteome</keyword>
<name>A0A8J4VFS6_9ROSI</name>
<evidence type="ECO:0000256" key="1">
    <source>
        <dbReference type="SAM" id="Phobius"/>
    </source>
</evidence>
<comment type="caution">
    <text evidence="2">The sequence shown here is derived from an EMBL/GenBank/DDBJ whole genome shotgun (WGS) entry which is preliminary data.</text>
</comment>
<sequence length="423" mass="46108">MDLELVKKGLSFSQRRKKWLILLAVFGVSGYGVYKVYNSPSVTKKRKRLMKLFGALVSLAETVADSAETIGVVSKDLKEFLQSDSDKIPNSLKQISKIARSEEFSESLVRVTEALTVGILRGYKVDAKVDGDSDTASGNSGFSDRVLEKLFSTAGTGFASVVVGSFAKNLVLGFYSNGESGNRSSVSSLSEVPGWVNVVCDDKCKELIGNCIQVFVSTAVTVYLDKTMDINVYDELFTGLTNPKYENKVRDILATICNGAVETLVRTSHQVLTSSNSSSKLGSRSSSPIVDLSEGSSAMKDEFFQREGSLKQPKDEEFFDGIQDSGSGWVGKVSSTLAVPSNRKFVLDVTGRVTFETVRSVVEFMLWKLLDGLKRSLNVVREEVVDRGLEVIRYFSAKSSVIVTICLALYLHVCGGAKVPMLA</sequence>
<feature type="transmembrane region" description="Helical" evidence="1">
    <location>
        <begin position="20"/>
        <end position="37"/>
    </location>
</feature>
<dbReference type="PANTHER" id="PTHR21477">
    <property type="entry name" value="ZGC:172139"/>
    <property type="match status" value="1"/>
</dbReference>
<keyword evidence="1" id="KW-1133">Transmembrane helix</keyword>
<dbReference type="OrthoDB" id="1641131at2759"/>
<keyword evidence="1" id="KW-0812">Transmembrane</keyword>
<dbReference type="Proteomes" id="UP000737018">
    <property type="component" value="Unassembled WGS sequence"/>
</dbReference>
<protein>
    <recommendedName>
        <fullName evidence="4">Protein PHLOEM PROTEIN 2-LIKE A10</fullName>
    </recommendedName>
</protein>